<keyword evidence="2" id="KW-1185">Reference proteome</keyword>
<protein>
    <submittedName>
        <fullName evidence="1">Uncharacterized protein</fullName>
    </submittedName>
</protein>
<reference evidence="2" key="1">
    <citation type="journal article" date="2019" name="Int. J. Syst. Evol. Microbiol.">
        <title>The Global Catalogue of Microorganisms (GCM) 10K type strain sequencing project: providing services to taxonomists for standard genome sequencing and annotation.</title>
        <authorList>
            <consortium name="The Broad Institute Genomics Platform"/>
            <consortium name="The Broad Institute Genome Sequencing Center for Infectious Disease"/>
            <person name="Wu L."/>
            <person name="Ma J."/>
        </authorList>
    </citation>
    <scope>NUCLEOTIDE SEQUENCE [LARGE SCALE GENOMIC DNA]</scope>
    <source>
        <strain evidence="2">CCUG 54939</strain>
    </source>
</reference>
<dbReference type="Proteomes" id="UP001595692">
    <property type="component" value="Unassembled WGS sequence"/>
</dbReference>
<evidence type="ECO:0000313" key="2">
    <source>
        <dbReference type="Proteomes" id="UP001595692"/>
    </source>
</evidence>
<dbReference type="EMBL" id="JBHSAF010000001">
    <property type="protein sequence ID" value="MFC3911881.1"/>
    <property type="molecule type" value="Genomic_DNA"/>
</dbReference>
<evidence type="ECO:0000313" key="1">
    <source>
        <dbReference type="EMBL" id="MFC3911881.1"/>
    </source>
</evidence>
<name>A0ABV8CI27_9GAMM</name>
<accession>A0ABV8CI27</accession>
<comment type="caution">
    <text evidence="1">The sequence shown here is derived from an EMBL/GenBank/DDBJ whole genome shotgun (WGS) entry which is preliminary data.</text>
</comment>
<proteinExistence type="predicted"/>
<dbReference type="RefSeq" id="WP_377149666.1">
    <property type="nucleotide sequence ID" value="NZ_JBHSAF010000001.1"/>
</dbReference>
<gene>
    <name evidence="1" type="ORF">ACFOSS_00170</name>
</gene>
<sequence length="126" mass="14070">MQRFLIPLVLLCALGMAVGIDYQTRSIPMIRPQPRHPVYVLASPAQAQRIARGEEVLVLGPWCYGLFTGQQAFASRSEAADYLALKGLDQERLQLYVASGDYQLDVEQGVLNKTLRLVRPLPWSDA</sequence>
<organism evidence="1 2">
    <name type="scientific">Pseudaeromonas sharmana</name>
    <dbReference type="NCBI Taxonomy" id="328412"/>
    <lineage>
        <taxon>Bacteria</taxon>
        <taxon>Pseudomonadati</taxon>
        <taxon>Pseudomonadota</taxon>
        <taxon>Gammaproteobacteria</taxon>
        <taxon>Aeromonadales</taxon>
        <taxon>Aeromonadaceae</taxon>
        <taxon>Pseudaeromonas</taxon>
    </lineage>
</organism>